<dbReference type="Proteomes" id="UP000183900">
    <property type="component" value="Unassembled WGS sequence"/>
</dbReference>
<dbReference type="EMBL" id="CYHE01000027">
    <property type="protein sequence ID" value="CUB01069.1"/>
    <property type="molecule type" value="Genomic_DNA"/>
</dbReference>
<accession>A0A0K6ID46</accession>
<sequence>MAGNDDDAPLEPTVFLVIGRVWDNEDDGPEAAVPIHVMLTAPDDDSAVRKTLEALAGEGFAEAELDQIGVLEGEPDDPTYEGAYQDALSGNVAVITFRD</sequence>
<keyword evidence="2" id="KW-1185">Reference proteome</keyword>
<organism evidence="1 2">
    <name type="scientific">Pannonibacter indicus</name>
    <dbReference type="NCBI Taxonomy" id="466044"/>
    <lineage>
        <taxon>Bacteria</taxon>
        <taxon>Pseudomonadati</taxon>
        <taxon>Pseudomonadota</taxon>
        <taxon>Alphaproteobacteria</taxon>
        <taxon>Hyphomicrobiales</taxon>
        <taxon>Stappiaceae</taxon>
        <taxon>Pannonibacter</taxon>
    </lineage>
</organism>
<gene>
    <name evidence="1" type="ORF">Ga0061067_12710</name>
</gene>
<evidence type="ECO:0000313" key="2">
    <source>
        <dbReference type="Proteomes" id="UP000183900"/>
    </source>
</evidence>
<reference evidence="2" key="1">
    <citation type="submission" date="2015-08" db="EMBL/GenBank/DDBJ databases">
        <authorList>
            <person name="Varghese N."/>
        </authorList>
    </citation>
    <scope>NUCLEOTIDE SEQUENCE [LARGE SCALE GENOMIC DNA]</scope>
    <source>
        <strain evidence="2">DSM 23407</strain>
    </source>
</reference>
<evidence type="ECO:0000313" key="1">
    <source>
        <dbReference type="EMBL" id="CUB01069.1"/>
    </source>
</evidence>
<protein>
    <recommendedName>
        <fullName evidence="3">Transcriptional regulator</fullName>
    </recommendedName>
</protein>
<dbReference type="AlphaFoldDB" id="A0A0K6ID46"/>
<proteinExistence type="predicted"/>
<name>A0A0K6ID46_9HYPH</name>
<dbReference type="RefSeq" id="WP_082440198.1">
    <property type="nucleotide sequence ID" value="NZ_CYHE01000027.1"/>
</dbReference>
<evidence type="ECO:0008006" key="3">
    <source>
        <dbReference type="Google" id="ProtNLM"/>
    </source>
</evidence>